<protein>
    <submittedName>
        <fullName evidence="2">Uncharacterized protein</fullName>
    </submittedName>
</protein>
<accession>A0ABP9G562</accession>
<comment type="caution">
    <text evidence="2">The sequence shown here is derived from an EMBL/GenBank/DDBJ whole genome shotgun (WGS) entry which is preliminary data.</text>
</comment>
<name>A0ABP9G562_9MICC</name>
<sequence>MASVPLSRLSPATMIRSRSSAETWGTPPKKLELWPSRCTFFSSSHRALSLEMLVTHGKMAPPKEGSPAVGHSDLTFRDQPSRRPVAGVLLRSRNKDVIVCNQASM</sequence>
<evidence type="ECO:0000313" key="2">
    <source>
        <dbReference type="EMBL" id="GAA4928131.1"/>
    </source>
</evidence>
<feature type="region of interest" description="Disordered" evidence="1">
    <location>
        <begin position="58"/>
        <end position="80"/>
    </location>
</feature>
<keyword evidence="3" id="KW-1185">Reference proteome</keyword>
<dbReference type="Proteomes" id="UP001500368">
    <property type="component" value="Unassembled WGS sequence"/>
</dbReference>
<feature type="region of interest" description="Disordered" evidence="1">
    <location>
        <begin position="1"/>
        <end position="26"/>
    </location>
</feature>
<reference evidence="3" key="1">
    <citation type="journal article" date="2019" name="Int. J. Syst. Evol. Microbiol.">
        <title>The Global Catalogue of Microorganisms (GCM) 10K type strain sequencing project: providing services to taxonomists for standard genome sequencing and annotation.</title>
        <authorList>
            <consortium name="The Broad Institute Genomics Platform"/>
            <consortium name="The Broad Institute Genome Sequencing Center for Infectious Disease"/>
            <person name="Wu L."/>
            <person name="Ma J."/>
        </authorList>
    </citation>
    <scope>NUCLEOTIDE SEQUENCE [LARGE SCALE GENOMIC DNA]</scope>
    <source>
        <strain evidence="3">JCM 19129</strain>
    </source>
</reference>
<evidence type="ECO:0000256" key="1">
    <source>
        <dbReference type="SAM" id="MobiDB-lite"/>
    </source>
</evidence>
<proteinExistence type="predicted"/>
<dbReference type="EMBL" id="BAABLW010000007">
    <property type="protein sequence ID" value="GAA4928131.1"/>
    <property type="molecule type" value="Genomic_DNA"/>
</dbReference>
<organism evidence="2 3">
    <name type="scientific">Nesterenkonia rhizosphaerae</name>
    <dbReference type="NCBI Taxonomy" id="1348272"/>
    <lineage>
        <taxon>Bacteria</taxon>
        <taxon>Bacillati</taxon>
        <taxon>Actinomycetota</taxon>
        <taxon>Actinomycetes</taxon>
        <taxon>Micrococcales</taxon>
        <taxon>Micrococcaceae</taxon>
        <taxon>Nesterenkonia</taxon>
    </lineage>
</organism>
<gene>
    <name evidence="2" type="ORF">GCM10025790_28110</name>
</gene>
<evidence type="ECO:0000313" key="3">
    <source>
        <dbReference type="Proteomes" id="UP001500368"/>
    </source>
</evidence>